<dbReference type="InterPro" id="IPR011050">
    <property type="entry name" value="Pectin_lyase_fold/virulence"/>
</dbReference>
<dbReference type="Pfam" id="PF18883">
    <property type="entry name" value="AC_1"/>
    <property type="match status" value="1"/>
</dbReference>
<dbReference type="AlphaFoldDB" id="A0A448V7W8"/>
<dbReference type="Gene3D" id="2.40.128.130">
    <property type="entry name" value="Autotransporter beta-domain"/>
    <property type="match status" value="1"/>
</dbReference>
<dbReference type="SUPFAM" id="SSF103515">
    <property type="entry name" value="Autotransporter"/>
    <property type="match status" value="1"/>
</dbReference>
<dbReference type="Proteomes" id="UP000274201">
    <property type="component" value="Chromosome"/>
</dbReference>
<dbReference type="PROSITE" id="PS51208">
    <property type="entry name" value="AUTOTRANSPORTER"/>
    <property type="match status" value="1"/>
</dbReference>
<feature type="signal peptide" evidence="1">
    <location>
        <begin position="1"/>
        <end position="27"/>
    </location>
</feature>
<dbReference type="SUPFAM" id="SSF51126">
    <property type="entry name" value="Pectin lyase-like"/>
    <property type="match status" value="1"/>
</dbReference>
<sequence length="949" mass="103054">MVKLLKNHLSLCAFSTAILFFVPNVNAKVQGDANDINVQDRAVVDAQVENGKNQSKCNENASPYRCSDGGLYKISGKTYQLTNHNGNKAVAIEVSNKNTDLTMENITVKGVSNVRNHSEKSLWATAVKVSEEASVHLLNSTLSDILVGLSVNGRGGIHMDGGAIDAMKVGLSVTGSDTQDKRTSLITVKGTKINTKSVGAKAEKKGKIVLEDFSVTVKGSPEAESRSENSAFYMLEDSHIYFLKGKVDVADAHGLLLQGKGNNSAYSEDSVVTVKGHRYYGMRLLGGGGSDDKAQINRLGESGEQAKISQLGEIDLVKTDFIVPNSTAIYSSNFHGVIRLLKGARLLGDLLLRADKNSSVSVVADASALVGGARIDESSVAKLRLQNNSKWVLSHQKHKKLQDSDFIGVSSISSVDISNSSLIFEQPKSSAGNNYQTLHIGKGTGVVYQAQGDAWIHLNARLDPSDTSGNQVTDRLLIHGDVWGKTTVHVQAVSGRSRGGKKEAHNVSIIQVYGDADGDSFRLNGEYVALDGLPYQYVLRSYSPSATVEEEHRKQRFVEGDKGFWNFRLENQYIETSPDYRDTPTVSESTPPEHISVADIIPAHSAESVSTGGVVSEVQSVSHSGRAVRSVVPQVPTYLLLPNSVFHAGLMDINNQNRQLEILRTSSSGMVEMHGKPTSFLRGYGGSYRYVSDLSALEYGYGGDLSYNAVEAGVLLHTIENANSALSFGVMGTYGKLSLQPMDVERSQKSTFDKWTATAYGSMQHDAGFYVDGLLSYGMFKGDVLTLARGKTATLKANPFSVSLTGGKEFATGYEGFVVDPQIQVVYQHLHFDKAHDVDDFDIEMGKLGQWVARVGGRLTKMFSASEKERDISMYGKFYFTHAFEEKQAVHFKDAFQLGAFGSSLEAGLGFNAQLSQKFALHADLSYQHQLNKAGFSGISFSGGLRYRF</sequence>
<proteinExistence type="predicted"/>
<keyword evidence="1" id="KW-0732">Signal</keyword>
<dbReference type="InterPro" id="IPR012332">
    <property type="entry name" value="Autotransporter_pectin_lyase_C"/>
</dbReference>
<organism evidence="3 4">
    <name type="scientific">Bartonella vinsonii</name>
    <name type="common">Rochalimaea vinsonii</name>
    <dbReference type="NCBI Taxonomy" id="33047"/>
    <lineage>
        <taxon>Bacteria</taxon>
        <taxon>Pseudomonadati</taxon>
        <taxon>Pseudomonadota</taxon>
        <taxon>Alphaproteobacteria</taxon>
        <taxon>Hyphomicrobiales</taxon>
        <taxon>Bartonellaceae</taxon>
        <taxon>Bartonella</taxon>
    </lineage>
</organism>
<feature type="chain" id="PRO_5018989204" evidence="1">
    <location>
        <begin position="28"/>
        <end position="949"/>
    </location>
</feature>
<dbReference type="Pfam" id="PF03797">
    <property type="entry name" value="Autotransporter"/>
    <property type="match status" value="1"/>
</dbReference>
<dbReference type="EMBL" id="LR134529">
    <property type="protein sequence ID" value="VEJ45861.1"/>
    <property type="molecule type" value="Genomic_DNA"/>
</dbReference>
<reference evidence="3 4" key="1">
    <citation type="submission" date="2018-12" db="EMBL/GenBank/DDBJ databases">
        <authorList>
            <consortium name="Pathogen Informatics"/>
        </authorList>
    </citation>
    <scope>NUCLEOTIDE SEQUENCE [LARGE SCALE GENOMIC DNA]</scope>
    <source>
        <strain evidence="3 4">NCTC12905</strain>
    </source>
</reference>
<dbReference type="OrthoDB" id="7922675at2"/>
<dbReference type="InterPro" id="IPR043990">
    <property type="entry name" value="AC_1"/>
</dbReference>
<dbReference type="SMART" id="SM00869">
    <property type="entry name" value="Autotransporter"/>
    <property type="match status" value="1"/>
</dbReference>
<evidence type="ECO:0000256" key="1">
    <source>
        <dbReference type="SAM" id="SignalP"/>
    </source>
</evidence>
<dbReference type="GO" id="GO:0019867">
    <property type="term" value="C:outer membrane"/>
    <property type="evidence" value="ECO:0007669"/>
    <property type="project" value="InterPro"/>
</dbReference>
<evidence type="ECO:0000313" key="3">
    <source>
        <dbReference type="EMBL" id="VEJ45861.1"/>
    </source>
</evidence>
<name>A0A448V7W8_BARVI</name>
<dbReference type="InterPro" id="IPR036709">
    <property type="entry name" value="Autotransporte_beta_dom_sf"/>
</dbReference>
<feature type="domain" description="Autotransporter" evidence="2">
    <location>
        <begin position="672"/>
        <end position="949"/>
    </location>
</feature>
<dbReference type="RefSeq" id="WP_126603771.1">
    <property type="nucleotide sequence ID" value="NZ_LR134529.1"/>
</dbReference>
<accession>A0A448V7W8</accession>
<dbReference type="NCBIfam" id="TIGR01414">
    <property type="entry name" value="autotrans_barl"/>
    <property type="match status" value="1"/>
</dbReference>
<evidence type="ECO:0000259" key="2">
    <source>
        <dbReference type="PROSITE" id="PS51208"/>
    </source>
</evidence>
<protein>
    <submittedName>
        <fullName evidence="3">Type V secretory pathway, adhesin AidA</fullName>
    </submittedName>
</protein>
<gene>
    <name evidence="3" type="ORF">NCTC12905_01539</name>
</gene>
<dbReference type="Gene3D" id="2.160.20.20">
    <property type="match status" value="1"/>
</dbReference>
<dbReference type="InterPro" id="IPR005546">
    <property type="entry name" value="Autotransporte_beta"/>
</dbReference>
<dbReference type="InterPro" id="IPR006315">
    <property type="entry name" value="OM_autotransptr_brl_dom"/>
</dbReference>
<evidence type="ECO:0000313" key="4">
    <source>
        <dbReference type="Proteomes" id="UP000274201"/>
    </source>
</evidence>